<keyword evidence="2" id="KW-0812">Transmembrane</keyword>
<dbReference type="RefSeq" id="WP_302714598.1">
    <property type="nucleotide sequence ID" value="NZ_JAULRT010000062.1"/>
</dbReference>
<feature type="chain" id="PRO_5044991450" evidence="2">
    <location>
        <begin position="20"/>
        <end position="514"/>
    </location>
</feature>
<accession>A0ABT8THU1</accession>
<dbReference type="NCBIfam" id="TIGR01845">
    <property type="entry name" value="outer_NodT"/>
    <property type="match status" value="1"/>
</dbReference>
<protein>
    <submittedName>
        <fullName evidence="3">TolC family protein</fullName>
    </submittedName>
</protein>
<keyword evidence="2" id="KW-0449">Lipoprotein</keyword>
<comment type="similarity">
    <text evidence="1 2">Belongs to the outer membrane factor (OMF) (TC 1.B.17) family.</text>
</comment>
<comment type="subcellular location">
    <subcellularLocation>
        <location evidence="2">Cell outer membrane</location>
        <topology evidence="2">Lipid-anchor</topology>
    </subcellularLocation>
</comment>
<evidence type="ECO:0000256" key="1">
    <source>
        <dbReference type="ARBA" id="ARBA00007613"/>
    </source>
</evidence>
<dbReference type="InterPro" id="IPR010131">
    <property type="entry name" value="MdtP/NodT-like"/>
</dbReference>
<name>A0ABT8THU1_9GAMM</name>
<proteinExistence type="inferred from homology"/>
<keyword evidence="2" id="KW-0564">Palmitate</keyword>
<comment type="caution">
    <text evidence="3">The sequence shown here is derived from an EMBL/GenBank/DDBJ whole genome shotgun (WGS) entry which is preliminary data.</text>
</comment>
<dbReference type="EMBL" id="JAULRT010000062">
    <property type="protein sequence ID" value="MDO3383671.1"/>
    <property type="molecule type" value="Genomic_DNA"/>
</dbReference>
<reference evidence="3" key="1">
    <citation type="submission" date="2023-07" db="EMBL/GenBank/DDBJ databases">
        <title>Gilvimarinus algae sp. nov., isolated from the surface of Kelp.</title>
        <authorList>
            <person name="Sun Y.Y."/>
            <person name="Gong Y."/>
            <person name="Du Z.J."/>
        </authorList>
    </citation>
    <scope>NUCLEOTIDE SEQUENCE</scope>
    <source>
        <strain evidence="3">SDUM040014</strain>
    </source>
</reference>
<keyword evidence="2" id="KW-1134">Transmembrane beta strand</keyword>
<sequence length="514" mass="56638">MIKLARTRVNIWTKGAALAACLGAVACAPLGPDFQEPQVDWLANWQPELYGPMQNGSPATDLSQWWQRFNDPVLNELIVAAREQSPSLKIAGLRILESRALLGVASGARYPQVQQISAQGAYAGKKRGGGEYRDFTTSQAAFTIGWEMDFWGRFRRAVESADAAYFASLSNYHDAQVLLASQVASLYYGIKTTLQRIEIAQNNLTLQERSYEITEQLFNEGQDSELDLQQAKSQYLSTKATIPGLRLALQQQRNALSALLSRAPNDLPELETIDSTLPQVDAQTVTDIPAQLILRRPDVRTAAWQAAAQSAQVGIAEADLYPSLSLFGTVGWSGNDIDIVDDVISVAAGPSLSWNIFNYGRIKNNVRMQDARLQQALEAYQASVLNAAREIDDAANRVAQTQISQQILDEALTAAERSLAIATRRYQEGYSDFQRVLDAQASTFRQSDRAVTNRGDHIAAIIGLYQALGGGWQQANIDTIVPANTRETLEQRTDWGDLLKAPLDYPPEQGHTHE</sequence>
<keyword evidence="2" id="KW-0732">Signal</keyword>
<dbReference type="InterPro" id="IPR003423">
    <property type="entry name" value="OMP_efflux"/>
</dbReference>
<dbReference type="Gene3D" id="2.20.200.10">
    <property type="entry name" value="Outer membrane efflux proteins (OEP)"/>
    <property type="match status" value="1"/>
</dbReference>
<dbReference type="Pfam" id="PF02321">
    <property type="entry name" value="OEP"/>
    <property type="match status" value="2"/>
</dbReference>
<gene>
    <name evidence="3" type="ORF">QWI16_15925</name>
</gene>
<keyword evidence="4" id="KW-1185">Reference proteome</keyword>
<dbReference type="SUPFAM" id="SSF56954">
    <property type="entry name" value="Outer membrane efflux proteins (OEP)"/>
    <property type="match status" value="1"/>
</dbReference>
<organism evidence="3 4">
    <name type="scientific">Gilvimarinus algae</name>
    <dbReference type="NCBI Taxonomy" id="3058037"/>
    <lineage>
        <taxon>Bacteria</taxon>
        <taxon>Pseudomonadati</taxon>
        <taxon>Pseudomonadota</taxon>
        <taxon>Gammaproteobacteria</taxon>
        <taxon>Cellvibrionales</taxon>
        <taxon>Cellvibrionaceae</taxon>
        <taxon>Gilvimarinus</taxon>
    </lineage>
</organism>
<dbReference type="Proteomes" id="UP001168380">
    <property type="component" value="Unassembled WGS sequence"/>
</dbReference>
<feature type="signal peptide" evidence="2">
    <location>
        <begin position="1"/>
        <end position="19"/>
    </location>
</feature>
<keyword evidence="2" id="KW-0472">Membrane</keyword>
<dbReference type="Gene3D" id="1.20.1600.10">
    <property type="entry name" value="Outer membrane efflux proteins (OEP)"/>
    <property type="match status" value="1"/>
</dbReference>
<dbReference type="PROSITE" id="PS51257">
    <property type="entry name" value="PROKAR_LIPOPROTEIN"/>
    <property type="match status" value="1"/>
</dbReference>
<evidence type="ECO:0000313" key="3">
    <source>
        <dbReference type="EMBL" id="MDO3383671.1"/>
    </source>
</evidence>
<evidence type="ECO:0000256" key="2">
    <source>
        <dbReference type="RuleBase" id="RU362097"/>
    </source>
</evidence>
<dbReference type="PANTHER" id="PTHR30203">
    <property type="entry name" value="OUTER MEMBRANE CATION EFFLUX PROTEIN"/>
    <property type="match status" value="1"/>
</dbReference>
<evidence type="ECO:0000313" key="4">
    <source>
        <dbReference type="Proteomes" id="UP001168380"/>
    </source>
</evidence>